<organism evidence="1">
    <name type="scientific">Acidithiobacillus ferrivorans</name>
    <dbReference type="NCBI Taxonomy" id="160808"/>
    <lineage>
        <taxon>Bacteria</taxon>
        <taxon>Pseudomonadati</taxon>
        <taxon>Pseudomonadota</taxon>
        <taxon>Acidithiobacillia</taxon>
        <taxon>Acidithiobacillales</taxon>
        <taxon>Acidithiobacillaceae</taxon>
        <taxon>Acidithiobacillus</taxon>
    </lineage>
</organism>
<sequence length="86" mass="9640">MINITVQHTEVGRYAIITTSRHHNIIELLLDDALPTPQSLRRHAEAWRRDATTLAGSTQQSDCARQGHFLAALIDDAADRYERSTG</sequence>
<gene>
    <name evidence="2" type="ORF">AFERRI_10574</name>
    <name evidence="1" type="ORF">AFERRI_400293</name>
</gene>
<evidence type="ECO:0000313" key="3">
    <source>
        <dbReference type="Proteomes" id="UP000193925"/>
    </source>
</evidence>
<evidence type="ECO:0000313" key="1">
    <source>
        <dbReference type="EMBL" id="CDQ10512.1"/>
    </source>
</evidence>
<reference evidence="2 3" key="3">
    <citation type="submission" date="2017-03" db="EMBL/GenBank/DDBJ databases">
        <authorList>
            <person name="Regsiter A."/>
            <person name="William W."/>
        </authorList>
    </citation>
    <scope>NUCLEOTIDE SEQUENCE [LARGE SCALE GENOMIC DNA]</scope>
    <source>
        <strain evidence="2">PRJEB5721</strain>
    </source>
</reference>
<dbReference type="AlphaFoldDB" id="A0A060UPK2"/>
<keyword evidence="3" id="KW-1185">Reference proteome</keyword>
<dbReference type="Proteomes" id="UP000193925">
    <property type="component" value="Chromosome AFERRI"/>
</dbReference>
<dbReference type="EMBL" id="CCCS020000035">
    <property type="protein sequence ID" value="CDQ10512.1"/>
    <property type="molecule type" value="Genomic_DNA"/>
</dbReference>
<protein>
    <submittedName>
        <fullName evidence="1">Uncharacterized protein</fullName>
    </submittedName>
</protein>
<evidence type="ECO:0000313" key="2">
    <source>
        <dbReference type="EMBL" id="SMH64541.1"/>
    </source>
</evidence>
<proteinExistence type="predicted"/>
<dbReference type="EMBL" id="LT841305">
    <property type="protein sequence ID" value="SMH64541.1"/>
    <property type="molecule type" value="Genomic_DNA"/>
</dbReference>
<reference evidence="1" key="2">
    <citation type="submission" date="2014-07" db="EMBL/GenBank/DDBJ databases">
        <title>Initial genome analysis of the psychrotolerant acidophile Acidithiobacillus ferrivorans CF27: insights into iron and sulfur oxidation pathways and into biofilm formation.</title>
        <authorList>
            <person name="Talla E."/>
            <person name="Hedrich S."/>
            <person name="Mangenot S."/>
            <person name="Ji B."/>
            <person name="Johnson D.B."/>
            <person name="Barbe V."/>
            <person name="Bonnefoy V."/>
        </authorList>
    </citation>
    <scope>NUCLEOTIDE SEQUENCE [LARGE SCALE GENOMIC DNA]</scope>
    <source>
        <strain evidence="1">CF27</strain>
    </source>
</reference>
<accession>A0A060UPK2</accession>
<reference evidence="1" key="1">
    <citation type="submission" date="2014-03" db="EMBL/GenBank/DDBJ databases">
        <authorList>
            <person name="Genoscope - CEA"/>
        </authorList>
    </citation>
    <scope>NUCLEOTIDE SEQUENCE [LARGE SCALE GENOMIC DNA]</scope>
    <source>
        <strain evidence="1">CF27</strain>
    </source>
</reference>
<name>A0A060UPK2_9PROT</name>
<dbReference type="RefSeq" id="WP_035193027.1">
    <property type="nucleotide sequence ID" value="NZ_CCCS020000035.1"/>
</dbReference>